<dbReference type="AlphaFoldDB" id="A0A068TQF7"/>
<dbReference type="Gramene" id="CDO98560">
    <property type="protein sequence ID" value="CDO98560"/>
    <property type="gene ID" value="GSCOC_T00022699001"/>
</dbReference>
<name>A0A068TQF7_COFCA</name>
<dbReference type="EMBL" id="HG739086">
    <property type="protein sequence ID" value="CDO98560.1"/>
    <property type="molecule type" value="Genomic_DNA"/>
</dbReference>
<dbReference type="PhylomeDB" id="A0A068TQF7"/>
<evidence type="ECO:0000256" key="2">
    <source>
        <dbReference type="SAM" id="SignalP"/>
    </source>
</evidence>
<dbReference type="Pfam" id="PF00197">
    <property type="entry name" value="Kunitz_legume"/>
    <property type="match status" value="1"/>
</dbReference>
<evidence type="ECO:0000313" key="3">
    <source>
        <dbReference type="EMBL" id="CDO98560.1"/>
    </source>
</evidence>
<feature type="chain" id="PRO_5001654196" description="Miraculin-like" evidence="2">
    <location>
        <begin position="27"/>
        <end position="214"/>
    </location>
</feature>
<organism evidence="3 4">
    <name type="scientific">Coffea canephora</name>
    <name type="common">Robusta coffee</name>
    <dbReference type="NCBI Taxonomy" id="49390"/>
    <lineage>
        <taxon>Eukaryota</taxon>
        <taxon>Viridiplantae</taxon>
        <taxon>Streptophyta</taxon>
        <taxon>Embryophyta</taxon>
        <taxon>Tracheophyta</taxon>
        <taxon>Spermatophyta</taxon>
        <taxon>Magnoliopsida</taxon>
        <taxon>eudicotyledons</taxon>
        <taxon>Gunneridae</taxon>
        <taxon>Pentapetalae</taxon>
        <taxon>asterids</taxon>
        <taxon>lamiids</taxon>
        <taxon>Gentianales</taxon>
        <taxon>Rubiaceae</taxon>
        <taxon>Ixoroideae</taxon>
        <taxon>Gardenieae complex</taxon>
        <taxon>Bertiereae - Coffeeae clade</taxon>
        <taxon>Coffeeae</taxon>
        <taxon>Coffea</taxon>
    </lineage>
</organism>
<dbReference type="PANTHER" id="PTHR33107:SF5">
    <property type="entry name" value="KUNITZ TRYPSIN INHIBITOR 5"/>
    <property type="match status" value="1"/>
</dbReference>
<gene>
    <name evidence="3" type="ORF">GSCOC_T00022699001</name>
</gene>
<comment type="similarity">
    <text evidence="1">Belongs to the protease inhibitor I3 (leguminous Kunitz-type inhibitor) family.</text>
</comment>
<dbReference type="GO" id="GO:0004866">
    <property type="term" value="F:endopeptidase inhibitor activity"/>
    <property type="evidence" value="ECO:0007669"/>
    <property type="project" value="InterPro"/>
</dbReference>
<dbReference type="InterPro" id="IPR011065">
    <property type="entry name" value="Kunitz_inhibitor_STI-like_sf"/>
</dbReference>
<reference evidence="4" key="1">
    <citation type="journal article" date="2014" name="Science">
        <title>The coffee genome provides insight into the convergent evolution of caffeine biosynthesis.</title>
        <authorList>
            <person name="Denoeud F."/>
            <person name="Carretero-Paulet L."/>
            <person name="Dereeper A."/>
            <person name="Droc G."/>
            <person name="Guyot R."/>
            <person name="Pietrella M."/>
            <person name="Zheng C."/>
            <person name="Alberti A."/>
            <person name="Anthony F."/>
            <person name="Aprea G."/>
            <person name="Aury J.M."/>
            <person name="Bento P."/>
            <person name="Bernard M."/>
            <person name="Bocs S."/>
            <person name="Campa C."/>
            <person name="Cenci A."/>
            <person name="Combes M.C."/>
            <person name="Crouzillat D."/>
            <person name="Da Silva C."/>
            <person name="Daddiego L."/>
            <person name="De Bellis F."/>
            <person name="Dussert S."/>
            <person name="Garsmeur O."/>
            <person name="Gayraud T."/>
            <person name="Guignon V."/>
            <person name="Jahn K."/>
            <person name="Jamilloux V."/>
            <person name="Joet T."/>
            <person name="Labadie K."/>
            <person name="Lan T."/>
            <person name="Leclercq J."/>
            <person name="Lepelley M."/>
            <person name="Leroy T."/>
            <person name="Li L.T."/>
            <person name="Librado P."/>
            <person name="Lopez L."/>
            <person name="Munoz A."/>
            <person name="Noel B."/>
            <person name="Pallavicini A."/>
            <person name="Perrotta G."/>
            <person name="Poncet V."/>
            <person name="Pot D."/>
            <person name="Priyono X."/>
            <person name="Rigoreau M."/>
            <person name="Rouard M."/>
            <person name="Rozas J."/>
            <person name="Tranchant-Dubreuil C."/>
            <person name="VanBuren R."/>
            <person name="Zhang Q."/>
            <person name="Andrade A.C."/>
            <person name="Argout X."/>
            <person name="Bertrand B."/>
            <person name="de Kochko A."/>
            <person name="Graziosi G."/>
            <person name="Henry R.J."/>
            <person name="Jayarama X."/>
            <person name="Ming R."/>
            <person name="Nagai C."/>
            <person name="Rounsley S."/>
            <person name="Sankoff D."/>
            <person name="Giuliano G."/>
            <person name="Albert V.A."/>
            <person name="Wincker P."/>
            <person name="Lashermes P."/>
        </authorList>
    </citation>
    <scope>NUCLEOTIDE SEQUENCE [LARGE SCALE GENOMIC DNA]</scope>
    <source>
        <strain evidence="4">cv. DH200-94</strain>
    </source>
</reference>
<protein>
    <recommendedName>
        <fullName evidence="5">Miraculin-like</fullName>
    </recommendedName>
</protein>
<dbReference type="PRINTS" id="PR00291">
    <property type="entry name" value="KUNITZINHBTR"/>
</dbReference>
<dbReference type="SMART" id="SM00452">
    <property type="entry name" value="STI"/>
    <property type="match status" value="1"/>
</dbReference>
<dbReference type="OrthoDB" id="1872570at2759"/>
<evidence type="ECO:0000313" key="4">
    <source>
        <dbReference type="Proteomes" id="UP000295252"/>
    </source>
</evidence>
<accession>A0A068TQF7</accession>
<evidence type="ECO:0008006" key="5">
    <source>
        <dbReference type="Google" id="ProtNLM"/>
    </source>
</evidence>
<dbReference type="MEROPS" id="I03.030"/>
<dbReference type="CDD" id="cd23375">
    <property type="entry name" value="beta-trefoil_STI_VvMLP-like"/>
    <property type="match status" value="1"/>
</dbReference>
<dbReference type="Proteomes" id="UP000295252">
    <property type="component" value="Chromosome VI"/>
</dbReference>
<feature type="signal peptide" evidence="2">
    <location>
        <begin position="1"/>
        <end position="26"/>
    </location>
</feature>
<proteinExistence type="inferred from homology"/>
<dbReference type="InParanoid" id="A0A068TQF7"/>
<evidence type="ECO:0000256" key="1">
    <source>
        <dbReference type="ARBA" id="ARBA00005440"/>
    </source>
</evidence>
<dbReference type="STRING" id="49390.A0A068TQF7"/>
<dbReference type="SUPFAM" id="SSF50386">
    <property type="entry name" value="STI-like"/>
    <property type="match status" value="1"/>
</dbReference>
<dbReference type="InterPro" id="IPR002160">
    <property type="entry name" value="Prot_inh_Kunz-lg"/>
</dbReference>
<dbReference type="OMA" id="VYCPSVF"/>
<sequence>MKAPLVLFPLVLISIYTNSLFCQAAAESVQPAAVFGVDGKEVRTDLFYYIRPANNRGKDRGGGLGLRSIGNDSCPLVVIQETNELRDGLPLTFSPAVAPKDNVVRVSTDLNIQVAFPDTCNQPTVWRVDVSDKSEGRKFVNLGGVIGNPGPETLGNWFKIEKVGDHGNKYKLVYCPTVCSYCKVNCKNLGIVYQNGLRRLALSHRPFKVIFTRA</sequence>
<dbReference type="PANTHER" id="PTHR33107">
    <property type="entry name" value="KUNITZ TRYPSIN INHIBITOR 2"/>
    <property type="match status" value="1"/>
</dbReference>
<dbReference type="Gene3D" id="2.80.10.50">
    <property type="match status" value="1"/>
</dbReference>
<keyword evidence="2" id="KW-0732">Signal</keyword>
<keyword evidence="4" id="KW-1185">Reference proteome</keyword>